<dbReference type="PROSITE" id="PS50293">
    <property type="entry name" value="TPR_REGION"/>
    <property type="match status" value="1"/>
</dbReference>
<dbReference type="InterPro" id="IPR011990">
    <property type="entry name" value="TPR-like_helical_dom_sf"/>
</dbReference>
<name>A0ABZ2J6V5_9CHLR</name>
<proteinExistence type="predicted"/>
<evidence type="ECO:0000256" key="2">
    <source>
        <dbReference type="ARBA" id="ARBA00022803"/>
    </source>
</evidence>
<dbReference type="RefSeq" id="WP_338738742.1">
    <property type="nucleotide sequence ID" value="NZ_CP146612.1"/>
</dbReference>
<sequence>MAYNDDEQAKLKKSNAQAAIEFAISGRWKEAAEANQAILEIFSNDLEALNRLGRAQMELGEYEEARKAYTRSRDLDPYNSIADRNLKRLEVLMASGVRPTRGDGQGVPAQAFIEEIGKAGVAVLSKLAAREVLARVDAGDNVSLRPGPGVLFVDSLNGEYLGVVDTRTALRLLKLMKGGNRYSATVVSSDDNKLAIMIREIYQHPSQAGQISFPARLSATAARKPDLDDSLADEEEVDHSVEGTEKPAVADGEAFAEDDEDNDDDDDDDDDDELEV</sequence>
<protein>
    <submittedName>
        <fullName evidence="5">Tetratricopeptide repeat protein</fullName>
    </submittedName>
</protein>
<feature type="region of interest" description="Disordered" evidence="4">
    <location>
        <begin position="224"/>
        <end position="276"/>
    </location>
</feature>
<evidence type="ECO:0000313" key="5">
    <source>
        <dbReference type="EMBL" id="WWX26008.1"/>
    </source>
</evidence>
<dbReference type="Pfam" id="PF07719">
    <property type="entry name" value="TPR_2"/>
    <property type="match status" value="1"/>
</dbReference>
<dbReference type="InterPro" id="IPR019734">
    <property type="entry name" value="TPR_rpt"/>
</dbReference>
<keyword evidence="6" id="KW-1185">Reference proteome</keyword>
<dbReference type="Gene3D" id="1.25.40.10">
    <property type="entry name" value="Tetratricopeptide repeat domain"/>
    <property type="match status" value="1"/>
</dbReference>
<dbReference type="EMBL" id="CP146612">
    <property type="protein sequence ID" value="WWX26008.1"/>
    <property type="molecule type" value="Genomic_DNA"/>
</dbReference>
<keyword evidence="1" id="KW-0677">Repeat</keyword>
<dbReference type="Proteomes" id="UP001375370">
    <property type="component" value="Chromosome"/>
</dbReference>
<reference evidence="5 6" key="1">
    <citation type="submission" date="2024-03" db="EMBL/GenBank/DDBJ databases">
        <title>A Dehalogenimonas Isolated from Estuarine Sediments Dihaloeliminates Chlorinated Alkanes.</title>
        <authorList>
            <person name="Yang Y."/>
            <person name="Wang H."/>
        </authorList>
    </citation>
    <scope>NUCLEOTIDE SEQUENCE [LARGE SCALE GENOMIC DNA]</scope>
    <source>
        <strain evidence="5 6">W</strain>
    </source>
</reference>
<dbReference type="PROSITE" id="PS50005">
    <property type="entry name" value="TPR"/>
    <property type="match status" value="1"/>
</dbReference>
<organism evidence="5 6">
    <name type="scientific">Candidatus Dehalogenimonas loeffleri</name>
    <dbReference type="NCBI Taxonomy" id="3127115"/>
    <lineage>
        <taxon>Bacteria</taxon>
        <taxon>Bacillati</taxon>
        <taxon>Chloroflexota</taxon>
        <taxon>Dehalococcoidia</taxon>
        <taxon>Dehalococcoidales</taxon>
        <taxon>Dehalococcoidaceae</taxon>
        <taxon>Dehalogenimonas</taxon>
    </lineage>
</organism>
<feature type="compositionally biased region" description="Acidic residues" evidence="4">
    <location>
        <begin position="254"/>
        <end position="276"/>
    </location>
</feature>
<keyword evidence="2 3" id="KW-0802">TPR repeat</keyword>
<dbReference type="InterPro" id="IPR013105">
    <property type="entry name" value="TPR_2"/>
</dbReference>
<evidence type="ECO:0000256" key="4">
    <source>
        <dbReference type="SAM" id="MobiDB-lite"/>
    </source>
</evidence>
<accession>A0ABZ2J6V5</accession>
<dbReference type="SUPFAM" id="SSF48452">
    <property type="entry name" value="TPR-like"/>
    <property type="match status" value="1"/>
</dbReference>
<evidence type="ECO:0000256" key="1">
    <source>
        <dbReference type="ARBA" id="ARBA00022737"/>
    </source>
</evidence>
<feature type="compositionally biased region" description="Acidic residues" evidence="4">
    <location>
        <begin position="228"/>
        <end position="237"/>
    </location>
</feature>
<dbReference type="SMART" id="SM00028">
    <property type="entry name" value="TPR"/>
    <property type="match status" value="1"/>
</dbReference>
<feature type="repeat" description="TPR" evidence="3">
    <location>
        <begin position="46"/>
        <end position="79"/>
    </location>
</feature>
<evidence type="ECO:0000256" key="3">
    <source>
        <dbReference type="PROSITE-ProRule" id="PRU00339"/>
    </source>
</evidence>
<gene>
    <name evidence="5" type="ORF">V8247_03330</name>
</gene>
<evidence type="ECO:0000313" key="6">
    <source>
        <dbReference type="Proteomes" id="UP001375370"/>
    </source>
</evidence>